<keyword evidence="4 8" id="KW-0812">Transmembrane</keyword>
<name>A0A7C5LBY1_CALS0</name>
<proteinExistence type="predicted"/>
<keyword evidence="7 8" id="KW-0472">Membrane</keyword>
<evidence type="ECO:0000256" key="2">
    <source>
        <dbReference type="ARBA" id="ARBA00022475"/>
    </source>
</evidence>
<dbReference type="AlphaFoldDB" id="A0A7C5LBY1"/>
<comment type="caution">
    <text evidence="9">The sequence shown here is derived from an EMBL/GenBank/DDBJ whole genome shotgun (WGS) entry which is preliminary data.</text>
</comment>
<evidence type="ECO:0000256" key="3">
    <source>
        <dbReference type="ARBA" id="ARBA00022670"/>
    </source>
</evidence>
<gene>
    <name evidence="9" type="ORF">ENM11_04195</name>
</gene>
<evidence type="ECO:0000313" key="9">
    <source>
        <dbReference type="EMBL" id="HHK68340.1"/>
    </source>
</evidence>
<evidence type="ECO:0000256" key="8">
    <source>
        <dbReference type="SAM" id="Phobius"/>
    </source>
</evidence>
<evidence type="ECO:0000256" key="5">
    <source>
        <dbReference type="ARBA" id="ARBA00022801"/>
    </source>
</evidence>
<keyword evidence="2" id="KW-1003">Cell membrane</keyword>
<accession>A0A7C5LBY1</accession>
<dbReference type="GO" id="GO:0008233">
    <property type="term" value="F:peptidase activity"/>
    <property type="evidence" value="ECO:0007669"/>
    <property type="project" value="UniProtKB-KW"/>
</dbReference>
<keyword evidence="5" id="KW-0378">Hydrolase</keyword>
<sequence length="291" mass="32662">MVCELERMAAVPERVPAGCRPVHGQQFGLSDVCNFYRGRVPRNTAQEHGSALNSRENRHSRSRCERFKPHHRLTLCDKFIHVKKFKYSVSDQKPAMGESSKAPWEDTSVGILVLAASLILVTLPFYITFNEFLTSVVKSVGLWFFIEAYVAPFIAGLTTSLLHLFNVKAYFSGPVIHVYEPTPINLYVSWNCIGWQSLVIFSAIAYLAFRGTRLPLHEKVVTILLGLQVTVLVNILRIAMVGLVAVYLGKLQAIIFHDYFGTLISLAWLLGFWYLFSSKSVADEGGSQNDS</sequence>
<dbReference type="GO" id="GO:0006508">
    <property type="term" value="P:proteolysis"/>
    <property type="evidence" value="ECO:0007669"/>
    <property type="project" value="UniProtKB-KW"/>
</dbReference>
<dbReference type="GO" id="GO:0005886">
    <property type="term" value="C:plasma membrane"/>
    <property type="evidence" value="ECO:0007669"/>
    <property type="project" value="UniProtKB-SubCell"/>
</dbReference>
<dbReference type="InterPro" id="IPR026392">
    <property type="entry name" value="Exo/Archaeosortase_dom"/>
</dbReference>
<feature type="transmembrane region" description="Helical" evidence="8">
    <location>
        <begin position="141"/>
        <end position="164"/>
    </location>
</feature>
<feature type="transmembrane region" description="Helical" evidence="8">
    <location>
        <begin position="109"/>
        <end position="129"/>
    </location>
</feature>
<evidence type="ECO:0000256" key="1">
    <source>
        <dbReference type="ARBA" id="ARBA00004651"/>
    </source>
</evidence>
<dbReference type="EMBL" id="DRWN01000029">
    <property type="protein sequence ID" value="HHK68340.1"/>
    <property type="molecule type" value="Genomic_DNA"/>
</dbReference>
<keyword evidence="6 8" id="KW-1133">Transmembrane helix</keyword>
<feature type="transmembrane region" description="Helical" evidence="8">
    <location>
        <begin position="221"/>
        <end position="248"/>
    </location>
</feature>
<feature type="transmembrane region" description="Helical" evidence="8">
    <location>
        <begin position="184"/>
        <end position="209"/>
    </location>
</feature>
<dbReference type="InterPro" id="IPR019127">
    <property type="entry name" value="Exosortase"/>
</dbReference>
<evidence type="ECO:0000256" key="4">
    <source>
        <dbReference type="ARBA" id="ARBA00022692"/>
    </source>
</evidence>
<keyword evidence="3" id="KW-0645">Protease</keyword>
<feature type="transmembrane region" description="Helical" evidence="8">
    <location>
        <begin position="254"/>
        <end position="276"/>
    </location>
</feature>
<reference evidence="9" key="1">
    <citation type="journal article" date="2020" name="mSystems">
        <title>Genome- and Community-Level Interaction Insights into Carbon Utilization and Element Cycling Functions of Hydrothermarchaeota in Hydrothermal Sediment.</title>
        <authorList>
            <person name="Zhou Z."/>
            <person name="Liu Y."/>
            <person name="Xu W."/>
            <person name="Pan J."/>
            <person name="Luo Z.H."/>
            <person name="Li M."/>
        </authorList>
    </citation>
    <scope>NUCLEOTIDE SEQUENCE [LARGE SCALE GENOMIC DNA]</scope>
    <source>
        <strain evidence="9">SpSt-1056</strain>
    </source>
</reference>
<evidence type="ECO:0000256" key="6">
    <source>
        <dbReference type="ARBA" id="ARBA00022989"/>
    </source>
</evidence>
<organism evidence="9">
    <name type="scientific">Caldiarchaeum subterraneum</name>
    <dbReference type="NCBI Taxonomy" id="311458"/>
    <lineage>
        <taxon>Archaea</taxon>
        <taxon>Nitrososphaerota</taxon>
        <taxon>Candidatus Caldarchaeales</taxon>
        <taxon>Candidatus Caldarchaeaceae</taxon>
        <taxon>Candidatus Caldarchaeum</taxon>
    </lineage>
</organism>
<evidence type="ECO:0000256" key="7">
    <source>
        <dbReference type="ARBA" id="ARBA00023136"/>
    </source>
</evidence>
<comment type="subcellular location">
    <subcellularLocation>
        <location evidence="1">Cell membrane</location>
        <topology evidence="1">Multi-pass membrane protein</topology>
    </subcellularLocation>
</comment>
<protein>
    <submittedName>
        <fullName evidence="9">Exosortase/archaeosortase family protein</fullName>
    </submittedName>
</protein>
<dbReference type="NCBIfam" id="TIGR04178">
    <property type="entry name" value="exo_archaeo"/>
    <property type="match status" value="1"/>
</dbReference>
<dbReference type="Pfam" id="PF09721">
    <property type="entry name" value="Exosortase_EpsH"/>
    <property type="match status" value="1"/>
</dbReference>